<dbReference type="EMBL" id="UGQT01000001">
    <property type="protein sequence ID" value="STZ62345.1"/>
    <property type="molecule type" value="Genomic_DNA"/>
</dbReference>
<dbReference type="SUPFAM" id="SSF55961">
    <property type="entry name" value="Bet v1-like"/>
    <property type="match status" value="1"/>
</dbReference>
<accession>A0A378TRF4</accession>
<dbReference type="Proteomes" id="UP000254978">
    <property type="component" value="Unassembled WGS sequence"/>
</dbReference>
<dbReference type="AlphaFoldDB" id="A0A378TRF4"/>
<dbReference type="RefSeq" id="WP_115281063.1">
    <property type="nucleotide sequence ID" value="NZ_AP022600.1"/>
</dbReference>
<evidence type="ECO:0000313" key="2">
    <source>
        <dbReference type="Proteomes" id="UP000254978"/>
    </source>
</evidence>
<organism evidence="1 2">
    <name type="scientific">Mycolicibacterium tokaiense</name>
    <dbReference type="NCBI Taxonomy" id="39695"/>
    <lineage>
        <taxon>Bacteria</taxon>
        <taxon>Bacillati</taxon>
        <taxon>Actinomycetota</taxon>
        <taxon>Actinomycetes</taxon>
        <taxon>Mycobacteriales</taxon>
        <taxon>Mycobacteriaceae</taxon>
        <taxon>Mycolicibacterium</taxon>
    </lineage>
</organism>
<reference evidence="1 2" key="1">
    <citation type="submission" date="2018-06" db="EMBL/GenBank/DDBJ databases">
        <authorList>
            <consortium name="Pathogen Informatics"/>
            <person name="Doyle S."/>
        </authorList>
    </citation>
    <scope>NUCLEOTIDE SEQUENCE [LARGE SCALE GENOMIC DNA]</scope>
    <source>
        <strain evidence="1 2">NCTC10821</strain>
    </source>
</reference>
<gene>
    <name evidence="1" type="ORF">NCTC10821_05914</name>
</gene>
<proteinExistence type="predicted"/>
<evidence type="ECO:0000313" key="1">
    <source>
        <dbReference type="EMBL" id="STZ62345.1"/>
    </source>
</evidence>
<evidence type="ECO:0008006" key="3">
    <source>
        <dbReference type="Google" id="ProtNLM"/>
    </source>
</evidence>
<keyword evidence="2" id="KW-1185">Reference proteome</keyword>
<dbReference type="OrthoDB" id="3255669at2"/>
<name>A0A378TRF4_9MYCO</name>
<protein>
    <recommendedName>
        <fullName evidence="3">Polyketide cyclase / dehydrase and lipid transport</fullName>
    </recommendedName>
</protein>
<sequence>MGNVTAKTLAALGLLYVARRYYRNWGTTKEECSMRLPGDNFVGAPAVQSTEGIWIDAPAGAVWPWLVQMGQDRGGLYSYQRLENLVGLDYHNAEQIREQWQRLAPGDVVRLAPRHWLGLRDGLVLEVIEIVAGQSIVLRATPARQHWDAVWSFHVFSRWDDRCRLLIRSRTGLRHPGEVLATEIAGPALAIFTRGILMGIKRRAENVVQAEAAAAAASADLHRTR</sequence>